<gene>
    <name evidence="3" type="ORF">Tci_593262</name>
</gene>
<evidence type="ECO:0000256" key="1">
    <source>
        <dbReference type="SAM" id="Coils"/>
    </source>
</evidence>
<protein>
    <recommendedName>
        <fullName evidence="4">Xylulose kinase-1</fullName>
    </recommendedName>
</protein>
<evidence type="ECO:0000313" key="3">
    <source>
        <dbReference type="EMBL" id="GFA21290.1"/>
    </source>
</evidence>
<evidence type="ECO:0000256" key="2">
    <source>
        <dbReference type="SAM" id="MobiDB-lite"/>
    </source>
</evidence>
<dbReference type="EMBL" id="BKCJ010386564">
    <property type="protein sequence ID" value="GFA21290.1"/>
    <property type="molecule type" value="Genomic_DNA"/>
</dbReference>
<feature type="coiled-coil region" evidence="1">
    <location>
        <begin position="383"/>
        <end position="432"/>
    </location>
</feature>
<reference evidence="3" key="1">
    <citation type="journal article" date="2019" name="Sci. Rep.">
        <title>Draft genome of Tanacetum cinerariifolium, the natural source of mosquito coil.</title>
        <authorList>
            <person name="Yamashiro T."/>
            <person name="Shiraishi A."/>
            <person name="Satake H."/>
            <person name="Nakayama K."/>
        </authorList>
    </citation>
    <scope>NUCLEOTIDE SEQUENCE</scope>
</reference>
<keyword evidence="1" id="KW-0175">Coiled coil</keyword>
<organism evidence="3">
    <name type="scientific">Tanacetum cinerariifolium</name>
    <name type="common">Dalmatian daisy</name>
    <name type="synonym">Chrysanthemum cinerariifolium</name>
    <dbReference type="NCBI Taxonomy" id="118510"/>
    <lineage>
        <taxon>Eukaryota</taxon>
        <taxon>Viridiplantae</taxon>
        <taxon>Streptophyta</taxon>
        <taxon>Embryophyta</taxon>
        <taxon>Tracheophyta</taxon>
        <taxon>Spermatophyta</taxon>
        <taxon>Magnoliopsida</taxon>
        <taxon>eudicotyledons</taxon>
        <taxon>Gunneridae</taxon>
        <taxon>Pentapetalae</taxon>
        <taxon>asterids</taxon>
        <taxon>campanulids</taxon>
        <taxon>Asterales</taxon>
        <taxon>Asteraceae</taxon>
        <taxon>Asteroideae</taxon>
        <taxon>Anthemideae</taxon>
        <taxon>Anthemidinae</taxon>
        <taxon>Tanacetum</taxon>
    </lineage>
</organism>
<name>A0A699JBJ2_TANCI</name>
<sequence length="508" mass="57592">MANLEFYAQHNMVAFLNKPQGSTDFHQIVDFLNYTHIKYALTENPVIYFSLIHQFWETASSSTSENEEIVITATIDGRVKYVTEASIRRHLKLEDSEGISSLPNTKIFEQLALVGRLLKPYKSTYVALTLTQKQFSNMRRASKGYFRVDVPLFPTMLVQGPILHSDPTILPPPISSPSKVPTPLYDSPLLRGNTPRSEEGRMTINELTVLCILLSKKVKSLESDLKQIKLTYGAIKVKKLEKKVKSHKARRRVRLIVSEDEDDLDDPSKQGRKIAQIDGDEGITLVQMGAQTQGKNEHEVDSDFDFTTVEDISTANAPVTTAGAEISTVSPEDKTAKTSNDSDDITLAKTLIEIKRNAIKPQKGTGVLVEEEPMKVKRRDQGLDQIESDAKLAQRLYEEELAEVDRAQKERQKQEESTIDVLTEEFDEIQARMDVDHELAARLTYEEQEHFTIEEMAKLADGSSKNYKIFSEMLDDFDRQDVIDLHRLITTARRVSTTKEIKTKKKVD</sequence>
<comment type="caution">
    <text evidence="3">The sequence shown here is derived from an EMBL/GenBank/DDBJ whole genome shotgun (WGS) entry which is preliminary data.</text>
</comment>
<feature type="region of interest" description="Disordered" evidence="2">
    <location>
        <begin position="317"/>
        <end position="341"/>
    </location>
</feature>
<accession>A0A699JBJ2</accession>
<evidence type="ECO:0008006" key="4">
    <source>
        <dbReference type="Google" id="ProtNLM"/>
    </source>
</evidence>
<proteinExistence type="predicted"/>
<dbReference type="AlphaFoldDB" id="A0A699JBJ2"/>